<evidence type="ECO:0000256" key="1">
    <source>
        <dbReference type="SAM" id="MobiDB-lite"/>
    </source>
</evidence>
<dbReference type="AlphaFoldDB" id="A0A1R3IGC4"/>
<gene>
    <name evidence="2" type="ORF">CCACVL1_12342</name>
</gene>
<evidence type="ECO:0000313" key="2">
    <source>
        <dbReference type="EMBL" id="OMO81620.1"/>
    </source>
</evidence>
<protein>
    <submittedName>
        <fullName evidence="2">Uncharacterized protein</fullName>
    </submittedName>
</protein>
<dbReference type="Proteomes" id="UP000188268">
    <property type="component" value="Unassembled WGS sequence"/>
</dbReference>
<dbReference type="EMBL" id="AWWV01010118">
    <property type="protein sequence ID" value="OMO81620.1"/>
    <property type="molecule type" value="Genomic_DNA"/>
</dbReference>
<sequence length="70" mass="7207">MAPILSLEMSTVEVEIVEKNMETSSSSSSSLLSSARLDSTRPVVEPVGTTGCGSTTDLTRAGEFVVGDGV</sequence>
<evidence type="ECO:0000313" key="3">
    <source>
        <dbReference type="Proteomes" id="UP000188268"/>
    </source>
</evidence>
<proteinExistence type="predicted"/>
<keyword evidence="3" id="KW-1185">Reference proteome</keyword>
<comment type="caution">
    <text evidence="2">The sequence shown here is derived from an EMBL/GenBank/DDBJ whole genome shotgun (WGS) entry which is preliminary data.</text>
</comment>
<reference evidence="2 3" key="1">
    <citation type="submission" date="2013-09" db="EMBL/GenBank/DDBJ databases">
        <title>Corchorus capsularis genome sequencing.</title>
        <authorList>
            <person name="Alam M."/>
            <person name="Haque M.S."/>
            <person name="Islam M.S."/>
            <person name="Emdad E.M."/>
            <person name="Islam M.M."/>
            <person name="Ahmed B."/>
            <person name="Halim A."/>
            <person name="Hossen Q.M.M."/>
            <person name="Hossain M.Z."/>
            <person name="Ahmed R."/>
            <person name="Khan M.M."/>
            <person name="Islam R."/>
            <person name="Rashid M.M."/>
            <person name="Khan S.A."/>
            <person name="Rahman M.S."/>
            <person name="Alam M."/>
        </authorList>
    </citation>
    <scope>NUCLEOTIDE SEQUENCE [LARGE SCALE GENOMIC DNA]</scope>
    <source>
        <strain evidence="3">cv. CVL-1</strain>
        <tissue evidence="2">Whole seedling</tissue>
    </source>
</reference>
<feature type="region of interest" description="Disordered" evidence="1">
    <location>
        <begin position="20"/>
        <end position="57"/>
    </location>
</feature>
<dbReference type="Gramene" id="OMO81620">
    <property type="protein sequence ID" value="OMO81620"/>
    <property type="gene ID" value="CCACVL1_12342"/>
</dbReference>
<name>A0A1R3IGC4_COCAP</name>
<feature type="compositionally biased region" description="Low complexity" evidence="1">
    <location>
        <begin position="24"/>
        <end position="34"/>
    </location>
</feature>
<organism evidence="2 3">
    <name type="scientific">Corchorus capsularis</name>
    <name type="common">Jute</name>
    <dbReference type="NCBI Taxonomy" id="210143"/>
    <lineage>
        <taxon>Eukaryota</taxon>
        <taxon>Viridiplantae</taxon>
        <taxon>Streptophyta</taxon>
        <taxon>Embryophyta</taxon>
        <taxon>Tracheophyta</taxon>
        <taxon>Spermatophyta</taxon>
        <taxon>Magnoliopsida</taxon>
        <taxon>eudicotyledons</taxon>
        <taxon>Gunneridae</taxon>
        <taxon>Pentapetalae</taxon>
        <taxon>rosids</taxon>
        <taxon>malvids</taxon>
        <taxon>Malvales</taxon>
        <taxon>Malvaceae</taxon>
        <taxon>Grewioideae</taxon>
        <taxon>Apeibeae</taxon>
        <taxon>Corchorus</taxon>
    </lineage>
</organism>
<accession>A0A1R3IGC4</accession>